<accession>A0A8J3ZBH1</accession>
<reference evidence="5" key="1">
    <citation type="submission" date="2021-01" db="EMBL/GenBank/DDBJ databases">
        <title>Whole genome shotgun sequence of Virgisporangium aurantiacum NBRC 16421.</title>
        <authorList>
            <person name="Komaki H."/>
            <person name="Tamura T."/>
        </authorList>
    </citation>
    <scope>NUCLEOTIDE SEQUENCE</scope>
    <source>
        <strain evidence="5">NBRC 16421</strain>
    </source>
</reference>
<dbReference type="AlphaFoldDB" id="A0A8J3ZBH1"/>
<protein>
    <submittedName>
        <fullName evidence="5">UDP-glucose 4-epimerase</fullName>
    </submittedName>
</protein>
<comment type="similarity">
    <text evidence="1">Belongs to the NAD(P)-dependent epimerase/dehydratase family.</text>
</comment>
<keyword evidence="2" id="KW-0560">Oxidoreductase</keyword>
<dbReference type="PANTHER" id="PTHR43103:SF5">
    <property type="entry name" value="4-EPIMERASE, PUTATIVE (AFU_ORTHOLOGUE AFUA_7G00360)-RELATED"/>
    <property type="match status" value="1"/>
</dbReference>
<evidence type="ECO:0000256" key="1">
    <source>
        <dbReference type="ARBA" id="ARBA00007637"/>
    </source>
</evidence>
<evidence type="ECO:0000256" key="3">
    <source>
        <dbReference type="ARBA" id="ARBA00023027"/>
    </source>
</evidence>
<dbReference type="RefSeq" id="WP_239151973.1">
    <property type="nucleotide sequence ID" value="NZ_BOPG01000037.1"/>
</dbReference>
<dbReference type="Gene3D" id="3.40.50.720">
    <property type="entry name" value="NAD(P)-binding Rossmann-like Domain"/>
    <property type="match status" value="1"/>
</dbReference>
<dbReference type="PANTHER" id="PTHR43103">
    <property type="entry name" value="NUCLEOSIDE-DIPHOSPHATE-SUGAR EPIMERASE"/>
    <property type="match status" value="1"/>
</dbReference>
<dbReference type="Proteomes" id="UP000612585">
    <property type="component" value="Unassembled WGS sequence"/>
</dbReference>
<dbReference type="InterPro" id="IPR036291">
    <property type="entry name" value="NAD(P)-bd_dom_sf"/>
</dbReference>
<evidence type="ECO:0000256" key="2">
    <source>
        <dbReference type="ARBA" id="ARBA00023002"/>
    </source>
</evidence>
<gene>
    <name evidence="5" type="ORF">Vau01_061410</name>
</gene>
<dbReference type="SUPFAM" id="SSF51735">
    <property type="entry name" value="NAD(P)-binding Rossmann-fold domains"/>
    <property type="match status" value="1"/>
</dbReference>
<dbReference type="Pfam" id="PF01370">
    <property type="entry name" value="Epimerase"/>
    <property type="match status" value="1"/>
</dbReference>
<evidence type="ECO:0000313" key="6">
    <source>
        <dbReference type="Proteomes" id="UP000612585"/>
    </source>
</evidence>
<evidence type="ECO:0000259" key="4">
    <source>
        <dbReference type="Pfam" id="PF01370"/>
    </source>
</evidence>
<dbReference type="InterPro" id="IPR001509">
    <property type="entry name" value="Epimerase_deHydtase"/>
</dbReference>
<organism evidence="5 6">
    <name type="scientific">Virgisporangium aurantiacum</name>
    <dbReference type="NCBI Taxonomy" id="175570"/>
    <lineage>
        <taxon>Bacteria</taxon>
        <taxon>Bacillati</taxon>
        <taxon>Actinomycetota</taxon>
        <taxon>Actinomycetes</taxon>
        <taxon>Micromonosporales</taxon>
        <taxon>Micromonosporaceae</taxon>
        <taxon>Virgisporangium</taxon>
    </lineage>
</organism>
<proteinExistence type="inferred from homology"/>
<dbReference type="GO" id="GO:0016491">
    <property type="term" value="F:oxidoreductase activity"/>
    <property type="evidence" value="ECO:0007669"/>
    <property type="project" value="UniProtKB-KW"/>
</dbReference>
<name>A0A8J3ZBH1_9ACTN</name>
<keyword evidence="3" id="KW-0520">NAD</keyword>
<comment type="caution">
    <text evidence="5">The sequence shown here is derived from an EMBL/GenBank/DDBJ whole genome shotgun (WGS) entry which is preliminary data.</text>
</comment>
<keyword evidence="6" id="KW-1185">Reference proteome</keyword>
<sequence>MRVCVTGAAGMTGIVTVNHLLDNGYEVVGADVVARPAVLPDPGARPGFTYLRADLTDFGDTVDVLGGCDAVVHLANIPAPGLAPPARTFGANTAMNSNVFLAAAQLKLQRVVWSSSETTLGLDFVVPPRFAPLTEDHYPYPTTTYALSKVVGETTAAHVAEWTGIPFVALRFTNVIPPERYALFPSYWDDPAKRRWNLWSYVDVRDCASSCRLGLEAAVSGASSYLIAAADSVMTTPSARLMAENFPGVPVTKDLGEFETLQSIDRARAVLGYEPRHSWRDHVAT</sequence>
<evidence type="ECO:0000313" key="5">
    <source>
        <dbReference type="EMBL" id="GIJ58625.1"/>
    </source>
</evidence>
<feature type="domain" description="NAD-dependent epimerase/dehydratase" evidence="4">
    <location>
        <begin position="3"/>
        <end position="184"/>
    </location>
</feature>
<dbReference type="EMBL" id="BOPG01000037">
    <property type="protein sequence ID" value="GIJ58625.1"/>
    <property type="molecule type" value="Genomic_DNA"/>
</dbReference>